<evidence type="ECO:0000313" key="2">
    <source>
        <dbReference type="Proteomes" id="UP000887013"/>
    </source>
</evidence>
<dbReference type="OrthoDB" id="6437170at2759"/>
<sequence length="96" mass="10953">MGSLSRSNYGEKKQQLIVTLSSFIDNFRLLHKIVDAYKYVINESLPRIVLAMKRNRIDRKPLQVNLFCDISESPLQMATGDSYLSRVAFPDVTLSS</sequence>
<protein>
    <submittedName>
        <fullName evidence="1">Uncharacterized protein</fullName>
    </submittedName>
</protein>
<dbReference type="EMBL" id="BMAW01104922">
    <property type="protein sequence ID" value="GFT16968.1"/>
    <property type="molecule type" value="Genomic_DNA"/>
</dbReference>
<dbReference type="Proteomes" id="UP000887013">
    <property type="component" value="Unassembled WGS sequence"/>
</dbReference>
<keyword evidence="2" id="KW-1185">Reference proteome</keyword>
<organism evidence="1 2">
    <name type="scientific">Nephila pilipes</name>
    <name type="common">Giant wood spider</name>
    <name type="synonym">Nephila maculata</name>
    <dbReference type="NCBI Taxonomy" id="299642"/>
    <lineage>
        <taxon>Eukaryota</taxon>
        <taxon>Metazoa</taxon>
        <taxon>Ecdysozoa</taxon>
        <taxon>Arthropoda</taxon>
        <taxon>Chelicerata</taxon>
        <taxon>Arachnida</taxon>
        <taxon>Araneae</taxon>
        <taxon>Araneomorphae</taxon>
        <taxon>Entelegynae</taxon>
        <taxon>Araneoidea</taxon>
        <taxon>Nephilidae</taxon>
        <taxon>Nephila</taxon>
    </lineage>
</organism>
<name>A0A8X6NIL9_NEPPI</name>
<proteinExistence type="predicted"/>
<evidence type="ECO:0000313" key="1">
    <source>
        <dbReference type="EMBL" id="GFT16968.1"/>
    </source>
</evidence>
<comment type="caution">
    <text evidence="1">The sequence shown here is derived from an EMBL/GenBank/DDBJ whole genome shotgun (WGS) entry which is preliminary data.</text>
</comment>
<accession>A0A8X6NIL9</accession>
<reference evidence="1" key="1">
    <citation type="submission" date="2020-08" db="EMBL/GenBank/DDBJ databases">
        <title>Multicomponent nature underlies the extraordinary mechanical properties of spider dragline silk.</title>
        <authorList>
            <person name="Kono N."/>
            <person name="Nakamura H."/>
            <person name="Mori M."/>
            <person name="Yoshida Y."/>
            <person name="Ohtoshi R."/>
            <person name="Malay A.D."/>
            <person name="Moran D.A.P."/>
            <person name="Tomita M."/>
            <person name="Numata K."/>
            <person name="Arakawa K."/>
        </authorList>
    </citation>
    <scope>NUCLEOTIDE SEQUENCE</scope>
</reference>
<gene>
    <name evidence="1" type="ORF">NPIL_333091</name>
</gene>
<dbReference type="AlphaFoldDB" id="A0A8X6NIL9"/>